<feature type="domain" description="Mon2/Sec7/BIG1-like dimerisation and cyclophilin-binding" evidence="5">
    <location>
        <begin position="6"/>
        <end position="163"/>
    </location>
</feature>
<feature type="domain" description="Mon2 C-terminal" evidence="4">
    <location>
        <begin position="942"/>
        <end position="1085"/>
    </location>
</feature>
<evidence type="ECO:0008006" key="8">
    <source>
        <dbReference type="Google" id="ProtNLM"/>
    </source>
</evidence>
<dbReference type="Pfam" id="PF12783">
    <property type="entry name" value="Sec7-like_HUS"/>
    <property type="match status" value="1"/>
</dbReference>
<dbReference type="GO" id="GO:0015031">
    <property type="term" value="P:protein transport"/>
    <property type="evidence" value="ECO:0007669"/>
    <property type="project" value="UniProtKB-KW"/>
</dbReference>
<keyword evidence="7" id="KW-1185">Reference proteome</keyword>
<organism evidence="6 7">
    <name type="scientific">Peltaster fructicola</name>
    <dbReference type="NCBI Taxonomy" id="286661"/>
    <lineage>
        <taxon>Eukaryota</taxon>
        <taxon>Fungi</taxon>
        <taxon>Dikarya</taxon>
        <taxon>Ascomycota</taxon>
        <taxon>Pezizomycotina</taxon>
        <taxon>Dothideomycetes</taxon>
        <taxon>Dothideomycetes incertae sedis</taxon>
        <taxon>Peltaster</taxon>
    </lineage>
</organism>
<dbReference type="InterPro" id="IPR032691">
    <property type="entry name" value="Mon2/Sec7/BIG1-like_HUS"/>
</dbReference>
<keyword evidence="2" id="KW-0653">Protein transport</keyword>
<dbReference type="Pfam" id="PF16213">
    <property type="entry name" value="DCB"/>
    <property type="match status" value="1"/>
</dbReference>
<evidence type="ECO:0000313" key="7">
    <source>
        <dbReference type="Proteomes" id="UP000503462"/>
    </source>
</evidence>
<dbReference type="SUPFAM" id="SSF48371">
    <property type="entry name" value="ARM repeat"/>
    <property type="match status" value="2"/>
</dbReference>
<evidence type="ECO:0000256" key="1">
    <source>
        <dbReference type="ARBA" id="ARBA00022448"/>
    </source>
</evidence>
<name>A0A6H0Y5J0_9PEZI</name>
<feature type="domain" description="Mon2/Sec7/BIG1-like HUS" evidence="3">
    <location>
        <begin position="188"/>
        <end position="340"/>
    </location>
</feature>
<keyword evidence="1" id="KW-0813">Transport</keyword>
<proteinExistence type="predicted"/>
<sequence>MSATLYQNELTSLSTESKRKYPDIRTSTEKSLQELKNLRRRPDFIDPFLKACATSNTKLAISGVNALQRLVISQGLPVSRLNEALQAFNLCAELGLDVQLKVLQALPSLVQNYSEELRGDLLGSALQVCAALQGAKVSTISAVAAATLQQLVASVFSRVSEEDTRARHVTPSATVSGEDGNIELRPAANDAYRVFRDLVFAAEGRSTQFVQLTTLSKEECLELIASCIQAKPQLVNTHEELSRIVRTSVVTLATTALTENLSFTVTVRCIRLLRLLTLLYFTRFQAELEPAISLFTHTMEAESSPLWKKVLVMELLRDIFNEQGLLIKAYIAFDQAKDPKPVVQDILAAFVRLSAEKPATIGLGQQSTAPINPLANRDISAQDLVADPLSGVTGMLNSLGVTETNVQGISSQWSIPKSPCYEQLDKAQPPALPETYMYSLVLDCLHGLSDALAKAVLSSTVHKDDQRPASNTDSSPVVNAAEGLIESCWPAVLATCSTFMNAALDDGYYRALIKAYQRFAQVAGILRLDTPRDALMTTLGKAAVPPQVLNAATADLGRSPTMESSRVFSNPKHLLSIESIVSQASGHSTDKERKSSLEQSRPVLTVRNLLCLRALLNLAISLGPTLQHAFAVVVQVLRQADIVLSAAGPQQSSRASTSSSQSASENPAVVQSFSAEVSAVEAAASRLLESTADYSDEAFMVVLHAFGSILYERPSLPSPSIPEEPGTATIPHPRRQRTFSGLPGAVNPAEAQSRNYQFALPKLGTLAALNIHRFVNGDVLTSGWTYLTDAVVKIAATNASSASARRAATDLLRRLAVECIAEASQQDEVEPGLVQDRSLALLLQVVAGIYEEEGQLTSSDLEVQSHIINAVKTILEQSGETLSAGWDKIAGILSSTFESEHGLATTLGESQVSIDWSSLSNEFVSLRLGRDTFAALQLLIADFFGLLPVATTAAIIELLFRFMSQTEDLNLSLTAITAAWNVSDALFSAREETQELPAIGSDVESAQFEAQLSHLSKTSRSAQWVLLLIKLRQIVAHAKREPAKAAFQTLCSIGKNTGAQLSQQVYAVVLRHILIGVLADDVRSSDWKDRLLTPVLLSGVADSIASQIELVERLPKLGETWSDLNRILDEMLAREHIETATAVYQAFATIFLQIAELSDIWDAATLRTAQLWSARCPTTYPAASGSSQTAYKAYAELGSQILRLRKASLSSQLAYELITQLTACVKHSEASTYSADSQTLSALQAQVLTILKEMPHDVTGIVSHLITAAIEFVTLHHIKGDELSSNSRPSFVALGAVAITWLEELISLHIAATTLSQDNVLERAISCLADVIEEKYHFQVEYKGVWLWRKATSTAVAISRAVLAKAEDYEQATKLRIWRQYIRITNHVDHAEGLSSFHDVQRTFQDEKDDVNASRELSSVLIPRLGSAWIPDGDLQAYTWSLFQASIVHQLERTEMKDIQKNPLRGLTTIRPGRVKRVLPSRREDMSYECFSQMLSLASSIADAPEHERLASAVTPLLILRLAIPIRAYIADQPLRGRMPQPLSELEELLYCFDQIGKLRLSSETVGTAQLQYLYPLLAKAVRVAGDKWCGSEEVLDPLQRLLESFVL</sequence>
<accession>A0A6H0Y5J0</accession>
<evidence type="ECO:0000259" key="5">
    <source>
        <dbReference type="Pfam" id="PF16213"/>
    </source>
</evidence>
<dbReference type="InterPro" id="IPR016024">
    <property type="entry name" value="ARM-type_fold"/>
</dbReference>
<dbReference type="InterPro" id="IPR032817">
    <property type="entry name" value="Mon2_C"/>
</dbReference>
<dbReference type="EMBL" id="CP051143">
    <property type="protein sequence ID" value="QIX02236.1"/>
    <property type="molecule type" value="Genomic_DNA"/>
</dbReference>
<reference evidence="6 7" key="1">
    <citation type="journal article" date="2016" name="Sci. Rep.">
        <title>Peltaster fructicola genome reveals evolution from an invasive phytopathogen to an ectophytic parasite.</title>
        <authorList>
            <person name="Xu C."/>
            <person name="Chen H."/>
            <person name="Gleason M.L."/>
            <person name="Xu J.R."/>
            <person name="Liu H."/>
            <person name="Zhang R."/>
            <person name="Sun G."/>
        </authorList>
    </citation>
    <scope>NUCLEOTIDE SEQUENCE [LARGE SCALE GENOMIC DNA]</scope>
    <source>
        <strain evidence="6 7">LNHT1506</strain>
    </source>
</reference>
<evidence type="ECO:0000259" key="4">
    <source>
        <dbReference type="Pfam" id="PF16206"/>
    </source>
</evidence>
<dbReference type="Pfam" id="PF16206">
    <property type="entry name" value="Mon2_C"/>
    <property type="match status" value="1"/>
</dbReference>
<dbReference type="GO" id="GO:0005794">
    <property type="term" value="C:Golgi apparatus"/>
    <property type="evidence" value="ECO:0007669"/>
    <property type="project" value="UniProtKB-ARBA"/>
</dbReference>
<dbReference type="InterPro" id="IPR032629">
    <property type="entry name" value="DCB_dom"/>
</dbReference>
<dbReference type="OrthoDB" id="294853at2759"/>
<gene>
    <name evidence="6" type="ORF">AMS68_007753</name>
</gene>
<evidence type="ECO:0000256" key="2">
    <source>
        <dbReference type="ARBA" id="ARBA00022927"/>
    </source>
</evidence>
<dbReference type="Proteomes" id="UP000503462">
    <property type="component" value="Chromosome 5"/>
</dbReference>
<protein>
    <recommendedName>
        <fullName evidence="8">Protein MON2 homolog</fullName>
    </recommendedName>
</protein>
<evidence type="ECO:0000313" key="6">
    <source>
        <dbReference type="EMBL" id="QIX02236.1"/>
    </source>
</evidence>
<evidence type="ECO:0000259" key="3">
    <source>
        <dbReference type="Pfam" id="PF12783"/>
    </source>
</evidence>